<sequence>MPASLNQTPEASAIKRRTAKTKRSRAGCRTCRIRKVKCDEAPGACELCTSTGRTCDGFDHVVCLRHRKQDHRRCTTALTTIHPQQSSQGDDIEQGEMLFLLSESRDPCKFDDFRFFPQEKARLQMAPAESAIHHAMIALSAVHLDTEIMEVLKLTPGVAPHGALQLFALEQLGRSYALLQQRCSSQDPQLVQGHYEMAFTHMQSGLRILKDLTHFKCQLDPFTANNLPFERCLSRLQEGRQAYNYIASALSRFLPQCWHLSDADIGVRYHRLHPQQTQLYSQSSRMLWVFEDYHARASGSLTPQEQQGLDILIYHIHSFMLGLKICLVGSNHAARAAYTSDFVSLLAETQDLMASVSDRPSVTLDLGIIPALHLNSTLCADHRVRLQAFHLLRIWPHCEGPFDSVMTVVLAVERMRKVDLHARERLLIL</sequence>
<dbReference type="PROSITE" id="PS00463">
    <property type="entry name" value="ZN2_CY6_FUNGAL_1"/>
    <property type="match status" value="1"/>
</dbReference>
<accession>A0A318ZDK5</accession>
<dbReference type="GeneID" id="37080382"/>
<dbReference type="InterPro" id="IPR001138">
    <property type="entry name" value="Zn2Cys6_DnaBD"/>
</dbReference>
<dbReference type="GO" id="GO:0008270">
    <property type="term" value="F:zinc ion binding"/>
    <property type="evidence" value="ECO:0007669"/>
    <property type="project" value="InterPro"/>
</dbReference>
<evidence type="ECO:0000256" key="5">
    <source>
        <dbReference type="ARBA" id="ARBA00023163"/>
    </source>
</evidence>
<name>A0A318ZDK5_9EURO</name>
<dbReference type="STRING" id="1450539.A0A318ZDK5"/>
<keyword evidence="9" id="KW-1185">Reference proteome</keyword>
<dbReference type="PANTHER" id="PTHR36206">
    <property type="entry name" value="ASPERCRYPTIN BIOSYNTHESIS CLUSTER-SPECIFIC TRANSCRIPTION REGULATOR ATNN-RELATED"/>
    <property type="match status" value="1"/>
</dbReference>
<dbReference type="CDD" id="cd00067">
    <property type="entry name" value="GAL4"/>
    <property type="match status" value="1"/>
</dbReference>
<dbReference type="Pfam" id="PF00172">
    <property type="entry name" value="Zn_clus"/>
    <property type="match status" value="1"/>
</dbReference>
<keyword evidence="5" id="KW-0804">Transcription</keyword>
<dbReference type="InterPro" id="IPR052360">
    <property type="entry name" value="Transcr_Regulatory_Proteins"/>
</dbReference>
<dbReference type="AlphaFoldDB" id="A0A318ZDK5"/>
<evidence type="ECO:0000256" key="2">
    <source>
        <dbReference type="ARBA" id="ARBA00022833"/>
    </source>
</evidence>
<evidence type="ECO:0000256" key="3">
    <source>
        <dbReference type="ARBA" id="ARBA00023015"/>
    </source>
</evidence>
<keyword evidence="1" id="KW-0479">Metal-binding</keyword>
<proteinExistence type="predicted"/>
<keyword evidence="3" id="KW-0805">Transcription regulation</keyword>
<keyword evidence="2" id="KW-0862">Zinc</keyword>
<feature type="domain" description="Zn(2)-C6 fungal-type" evidence="7">
    <location>
        <begin position="27"/>
        <end position="55"/>
    </location>
</feature>
<dbReference type="SUPFAM" id="SSF57701">
    <property type="entry name" value="Zn2/Cys6 DNA-binding domain"/>
    <property type="match status" value="1"/>
</dbReference>
<evidence type="ECO:0000313" key="8">
    <source>
        <dbReference type="EMBL" id="PYH45429.1"/>
    </source>
</evidence>
<dbReference type="EMBL" id="KZ821231">
    <property type="protein sequence ID" value="PYH45429.1"/>
    <property type="molecule type" value="Genomic_DNA"/>
</dbReference>
<protein>
    <recommendedName>
        <fullName evidence="7">Zn(2)-C6 fungal-type domain-containing protein</fullName>
    </recommendedName>
</protein>
<evidence type="ECO:0000256" key="4">
    <source>
        <dbReference type="ARBA" id="ARBA00023125"/>
    </source>
</evidence>
<organism evidence="8 9">
    <name type="scientific">Aspergillus saccharolyticus JOP 1030-1</name>
    <dbReference type="NCBI Taxonomy" id="1450539"/>
    <lineage>
        <taxon>Eukaryota</taxon>
        <taxon>Fungi</taxon>
        <taxon>Dikarya</taxon>
        <taxon>Ascomycota</taxon>
        <taxon>Pezizomycotina</taxon>
        <taxon>Eurotiomycetes</taxon>
        <taxon>Eurotiomycetidae</taxon>
        <taxon>Eurotiales</taxon>
        <taxon>Aspergillaceae</taxon>
        <taxon>Aspergillus</taxon>
        <taxon>Aspergillus subgen. Circumdati</taxon>
    </lineage>
</organism>
<reference evidence="8 9" key="1">
    <citation type="submission" date="2016-12" db="EMBL/GenBank/DDBJ databases">
        <title>The genomes of Aspergillus section Nigri reveals drivers in fungal speciation.</title>
        <authorList>
            <consortium name="DOE Joint Genome Institute"/>
            <person name="Vesth T.C."/>
            <person name="Nybo J."/>
            <person name="Theobald S."/>
            <person name="Brandl J."/>
            <person name="Frisvad J.C."/>
            <person name="Nielsen K.F."/>
            <person name="Lyhne E.K."/>
            <person name="Kogle M.E."/>
            <person name="Kuo A."/>
            <person name="Riley R."/>
            <person name="Clum A."/>
            <person name="Nolan M."/>
            <person name="Lipzen A."/>
            <person name="Salamov A."/>
            <person name="Henrissat B."/>
            <person name="Wiebenga A."/>
            <person name="De Vries R.P."/>
            <person name="Grigoriev I.V."/>
            <person name="Mortensen U.H."/>
            <person name="Andersen M.R."/>
            <person name="Baker S.E."/>
        </authorList>
    </citation>
    <scope>NUCLEOTIDE SEQUENCE [LARGE SCALE GENOMIC DNA]</scope>
    <source>
        <strain evidence="8 9">JOP 1030-1</strain>
    </source>
</reference>
<dbReference type="GO" id="GO:0003677">
    <property type="term" value="F:DNA binding"/>
    <property type="evidence" value="ECO:0007669"/>
    <property type="project" value="UniProtKB-KW"/>
</dbReference>
<dbReference type="PROSITE" id="PS50048">
    <property type="entry name" value="ZN2_CY6_FUNGAL_2"/>
    <property type="match status" value="1"/>
</dbReference>
<evidence type="ECO:0000259" key="7">
    <source>
        <dbReference type="PROSITE" id="PS50048"/>
    </source>
</evidence>
<dbReference type="PANTHER" id="PTHR36206:SF16">
    <property type="entry name" value="TRANSCRIPTION FACTOR DOMAIN-CONTAINING PROTEIN-RELATED"/>
    <property type="match status" value="1"/>
</dbReference>
<dbReference type="RefSeq" id="XP_025431411.1">
    <property type="nucleotide sequence ID" value="XM_025579153.1"/>
</dbReference>
<dbReference type="OrthoDB" id="3172332at2759"/>
<keyword evidence="6" id="KW-0539">Nucleus</keyword>
<dbReference type="GO" id="GO:0000981">
    <property type="term" value="F:DNA-binding transcription factor activity, RNA polymerase II-specific"/>
    <property type="evidence" value="ECO:0007669"/>
    <property type="project" value="InterPro"/>
</dbReference>
<dbReference type="InterPro" id="IPR036864">
    <property type="entry name" value="Zn2-C6_fun-type_DNA-bd_sf"/>
</dbReference>
<evidence type="ECO:0000313" key="9">
    <source>
        <dbReference type="Proteomes" id="UP000248349"/>
    </source>
</evidence>
<dbReference type="Gene3D" id="4.10.240.10">
    <property type="entry name" value="Zn(2)-C6 fungal-type DNA-binding domain"/>
    <property type="match status" value="1"/>
</dbReference>
<evidence type="ECO:0000256" key="1">
    <source>
        <dbReference type="ARBA" id="ARBA00022723"/>
    </source>
</evidence>
<evidence type="ECO:0000256" key="6">
    <source>
        <dbReference type="ARBA" id="ARBA00023242"/>
    </source>
</evidence>
<dbReference type="GO" id="GO:0009893">
    <property type="term" value="P:positive regulation of metabolic process"/>
    <property type="evidence" value="ECO:0007669"/>
    <property type="project" value="UniProtKB-ARBA"/>
</dbReference>
<gene>
    <name evidence="8" type="ORF">BP01DRAFT_415695</name>
</gene>
<keyword evidence="4" id="KW-0238">DNA-binding</keyword>
<dbReference type="Proteomes" id="UP000248349">
    <property type="component" value="Unassembled WGS sequence"/>
</dbReference>